<dbReference type="EMBL" id="JAOQAZ010000015">
    <property type="protein sequence ID" value="KAJ4258775.1"/>
    <property type="molecule type" value="Genomic_DNA"/>
</dbReference>
<dbReference type="AlphaFoldDB" id="A0A9W8VCL2"/>
<keyword evidence="3" id="KW-1185">Reference proteome</keyword>
<feature type="compositionally biased region" description="Polar residues" evidence="1">
    <location>
        <begin position="33"/>
        <end position="57"/>
    </location>
</feature>
<evidence type="ECO:0000313" key="3">
    <source>
        <dbReference type="Proteomes" id="UP001152049"/>
    </source>
</evidence>
<proteinExistence type="predicted"/>
<evidence type="ECO:0000313" key="2">
    <source>
        <dbReference type="EMBL" id="KAJ4258775.1"/>
    </source>
</evidence>
<feature type="compositionally biased region" description="Polar residues" evidence="1">
    <location>
        <begin position="88"/>
        <end position="98"/>
    </location>
</feature>
<organism evidence="2 3">
    <name type="scientific">Fusarium torreyae</name>
    <dbReference type="NCBI Taxonomy" id="1237075"/>
    <lineage>
        <taxon>Eukaryota</taxon>
        <taxon>Fungi</taxon>
        <taxon>Dikarya</taxon>
        <taxon>Ascomycota</taxon>
        <taxon>Pezizomycotina</taxon>
        <taxon>Sordariomycetes</taxon>
        <taxon>Hypocreomycetidae</taxon>
        <taxon>Hypocreales</taxon>
        <taxon>Nectriaceae</taxon>
        <taxon>Fusarium</taxon>
    </lineage>
</organism>
<reference evidence="2" key="1">
    <citation type="submission" date="2022-09" db="EMBL/GenBank/DDBJ databases">
        <title>Fusarium specimens isolated from Avocado Roots.</title>
        <authorList>
            <person name="Stajich J."/>
            <person name="Roper C."/>
            <person name="Heimlech-Rivalta G."/>
        </authorList>
    </citation>
    <scope>NUCLEOTIDE SEQUENCE</scope>
    <source>
        <strain evidence="2">CF00136</strain>
    </source>
</reference>
<accession>A0A9W8VCL2</accession>
<feature type="region of interest" description="Disordered" evidence="1">
    <location>
        <begin position="78"/>
        <end position="105"/>
    </location>
</feature>
<dbReference type="OrthoDB" id="10513470at2759"/>
<protein>
    <submittedName>
        <fullName evidence="2">Uncharacterized protein</fullName>
    </submittedName>
</protein>
<evidence type="ECO:0000256" key="1">
    <source>
        <dbReference type="SAM" id="MobiDB-lite"/>
    </source>
</evidence>
<dbReference type="Proteomes" id="UP001152049">
    <property type="component" value="Unassembled WGS sequence"/>
</dbReference>
<gene>
    <name evidence="2" type="ORF">NW762_007862</name>
</gene>
<comment type="caution">
    <text evidence="2">The sequence shown here is derived from an EMBL/GenBank/DDBJ whole genome shotgun (WGS) entry which is preliminary data.</text>
</comment>
<feature type="region of interest" description="Disordered" evidence="1">
    <location>
        <begin position="1"/>
        <end position="63"/>
    </location>
</feature>
<name>A0A9W8VCL2_9HYPO</name>
<sequence>MAIITEIFEDEDTPMPDAPLPSGYESLSLEPLTLNQKDPGQSTRWPTYSNDSTSSRAPSHEETGVACFRRPIKNATGCRVPISRGDGTATTSHSQATTPFDVKRNAPYPVEGFEDSLGSEYPCHELTVRHDTSITTVHKTEAIIETHRTVYKVYEVKRERTVLKQQYVTKRKITETFDYDPKRRRYCE</sequence>